<dbReference type="GO" id="GO:0001717">
    <property type="term" value="P:conversion of seryl-tRNAsec to selenocys-tRNAsec"/>
    <property type="evidence" value="ECO:0007669"/>
    <property type="project" value="UniProtKB-UniRule"/>
</dbReference>
<evidence type="ECO:0000313" key="10">
    <source>
        <dbReference type="EMBL" id="MCL1140236.1"/>
    </source>
</evidence>
<dbReference type="HAMAP" id="MF_00423">
    <property type="entry name" value="SelA"/>
    <property type="match status" value="1"/>
</dbReference>
<comment type="caution">
    <text evidence="10">The sequence shown here is derived from an EMBL/GenBank/DDBJ whole genome shotgun (WGS) entry which is preliminary data.</text>
</comment>
<dbReference type="Gene3D" id="3.40.640.10">
    <property type="entry name" value="Type I PLP-dependent aspartate aminotransferase-like (Major domain)"/>
    <property type="match status" value="1"/>
</dbReference>
<keyword evidence="6 8" id="KW-0711">Selenium</keyword>
<evidence type="ECO:0000256" key="8">
    <source>
        <dbReference type="HAMAP-Rule" id="MF_00423"/>
    </source>
</evidence>
<dbReference type="SUPFAM" id="SSF53383">
    <property type="entry name" value="PLP-dependent transferases"/>
    <property type="match status" value="1"/>
</dbReference>
<evidence type="ECO:0000256" key="7">
    <source>
        <dbReference type="ARBA" id="ARBA00044507"/>
    </source>
</evidence>
<keyword evidence="3 8" id="KW-0808">Transferase</keyword>
<evidence type="ECO:0000256" key="3">
    <source>
        <dbReference type="ARBA" id="ARBA00022679"/>
    </source>
</evidence>
<dbReference type="GO" id="GO:0005737">
    <property type="term" value="C:cytoplasm"/>
    <property type="evidence" value="ECO:0007669"/>
    <property type="project" value="UniProtKB-SubCell"/>
</dbReference>
<keyword evidence="4 8" id="KW-0663">Pyridoxal phosphate</keyword>
<feature type="modified residue" description="N6-(pyridoxal phosphate)lysine" evidence="8 9">
    <location>
        <position position="301"/>
    </location>
</feature>
<evidence type="ECO:0000256" key="2">
    <source>
        <dbReference type="ARBA" id="ARBA00022490"/>
    </source>
</evidence>
<keyword evidence="5 8" id="KW-0648">Protein biosynthesis</keyword>
<comment type="function">
    <text evidence="8">Converts seryl-tRNA(Sec) to selenocysteinyl-tRNA(Sec) required for selenoprotein biosynthesis.</text>
</comment>
<dbReference type="FunFam" id="3.40.640.10:FF:000028">
    <property type="entry name" value="L-seryl-tRNA(Sec) selenium transferase"/>
    <property type="match status" value="1"/>
</dbReference>
<keyword evidence="2 8" id="KW-0963">Cytoplasm</keyword>
<evidence type="ECO:0000256" key="9">
    <source>
        <dbReference type="PIRSR" id="PIRSR618319-50"/>
    </source>
</evidence>
<protein>
    <recommendedName>
        <fullName evidence="8">L-seryl-tRNA(Sec) selenium transferase</fullName>
        <ecNumber evidence="8">2.9.1.1</ecNumber>
    </recommendedName>
    <alternativeName>
        <fullName evidence="8">Selenocysteine synthase</fullName>
        <shortName evidence="8">Sec synthase</shortName>
    </alternativeName>
    <alternativeName>
        <fullName evidence="8">Selenocysteinyl-tRNA(Sec) synthase</fullName>
    </alternativeName>
</protein>
<evidence type="ECO:0000256" key="1">
    <source>
        <dbReference type="ARBA" id="ARBA00001933"/>
    </source>
</evidence>
<name>A0A9X2CHP2_9GAMM</name>
<comment type="catalytic activity">
    <reaction evidence="8">
        <text>L-seryl-tRNA(Sec) + selenophosphate + H(+) = L-selenocysteinyl-tRNA(Sec) + phosphate</text>
        <dbReference type="Rhea" id="RHEA:22728"/>
        <dbReference type="Rhea" id="RHEA-COMP:9742"/>
        <dbReference type="Rhea" id="RHEA-COMP:9743"/>
        <dbReference type="ChEBI" id="CHEBI:15378"/>
        <dbReference type="ChEBI" id="CHEBI:16144"/>
        <dbReference type="ChEBI" id="CHEBI:43474"/>
        <dbReference type="ChEBI" id="CHEBI:78533"/>
        <dbReference type="ChEBI" id="CHEBI:78573"/>
        <dbReference type="EC" id="2.9.1.1"/>
    </reaction>
</comment>
<accession>A0A9X2CHP2</accession>
<dbReference type="EMBL" id="JAKILB010000013">
    <property type="protein sequence ID" value="MCL1140236.1"/>
    <property type="molecule type" value="Genomic_DNA"/>
</dbReference>
<sequence length="501" mass="54135">MTQAINSTQALYRCLPAMDSLLLIPQVIGFIEQQGKPWIKSLLTQMLDDARQQITNSQSLPNWCLDSANITTELASRISKAQRQSMTPVINLTGTVLHTNLGRSQMCEAAIDAVTQVMRSPVPLEFDMGQGKRGHRDSAISALIHELTGADSCCIVNNNAAAVLLMLAATSAGKEVIVSRGELVEIGGAFRIPDIMAQAGCKLVEVGCTNRTHLKDYAAAITENTAAIMKVHTSNYHISGFTKVTEEAELAALCKDKGIALISDLGSGALTDLSRFGLSKEPMPQQMLKDGVNLVSFSGDKLLGGPQAGLVVGDAELIAKLQAHPLKRALRCDKMTLAALEATLMQYRNPQTLDSQLPIFRKLSRPLVELEQLAQTLQQQLVDSVNSSLFDVTIQACQTQVGSGSQPDVLLDSVALCFAVNPAAAKGHSSLTVLQLDKHFKAASLPIIGRITTNQLWLDLRGADCDSQLIEVLTTSLLRFHREMGFHREIGFEIKSPEVAS</sequence>
<organism evidence="10 11">
    <name type="scientific">Shewanella pneumatophori</name>
    <dbReference type="NCBI Taxonomy" id="314092"/>
    <lineage>
        <taxon>Bacteria</taxon>
        <taxon>Pseudomonadati</taxon>
        <taxon>Pseudomonadota</taxon>
        <taxon>Gammaproteobacteria</taxon>
        <taxon>Alteromonadales</taxon>
        <taxon>Shewanellaceae</taxon>
        <taxon>Shewanella</taxon>
    </lineage>
</organism>
<dbReference type="AlphaFoldDB" id="A0A9X2CHP2"/>
<dbReference type="PANTHER" id="PTHR32328:SF0">
    <property type="entry name" value="L-SERYL-TRNA(SEC) SELENIUM TRANSFERASE"/>
    <property type="match status" value="1"/>
</dbReference>
<reference evidence="10" key="1">
    <citation type="submission" date="2022-01" db="EMBL/GenBank/DDBJ databases">
        <title>Whole genome-based taxonomy of the Shewanellaceae.</title>
        <authorList>
            <person name="Martin-Rodriguez A.J."/>
        </authorList>
    </citation>
    <scope>NUCLEOTIDE SEQUENCE</scope>
    <source>
        <strain evidence="10">KCTC 23973</strain>
    </source>
</reference>
<evidence type="ECO:0000256" key="4">
    <source>
        <dbReference type="ARBA" id="ARBA00022898"/>
    </source>
</evidence>
<dbReference type="EC" id="2.9.1.1" evidence="8"/>
<dbReference type="RefSeq" id="WP_248951277.1">
    <property type="nucleotide sequence ID" value="NZ_JAKILB010000013.1"/>
</dbReference>
<dbReference type="NCBIfam" id="TIGR00474">
    <property type="entry name" value="selA"/>
    <property type="match status" value="1"/>
</dbReference>
<dbReference type="GO" id="GO:0001514">
    <property type="term" value="P:selenocysteine incorporation"/>
    <property type="evidence" value="ECO:0007669"/>
    <property type="project" value="UniProtKB-UniRule"/>
</dbReference>
<gene>
    <name evidence="8 10" type="primary">selA</name>
    <name evidence="10" type="ORF">L2740_16985</name>
</gene>
<dbReference type="Gene3D" id="3.90.1150.180">
    <property type="match status" value="1"/>
</dbReference>
<evidence type="ECO:0000256" key="6">
    <source>
        <dbReference type="ARBA" id="ARBA00023266"/>
    </source>
</evidence>
<keyword evidence="11" id="KW-1185">Reference proteome</keyword>
<dbReference type="Proteomes" id="UP001139293">
    <property type="component" value="Unassembled WGS sequence"/>
</dbReference>
<evidence type="ECO:0000256" key="5">
    <source>
        <dbReference type="ARBA" id="ARBA00022917"/>
    </source>
</evidence>
<comment type="cofactor">
    <cofactor evidence="1 8 9">
        <name>pyridoxal 5'-phosphate</name>
        <dbReference type="ChEBI" id="CHEBI:597326"/>
    </cofactor>
</comment>
<dbReference type="InterPro" id="IPR015421">
    <property type="entry name" value="PyrdxlP-dep_Trfase_major"/>
</dbReference>
<evidence type="ECO:0000313" key="11">
    <source>
        <dbReference type="Proteomes" id="UP001139293"/>
    </source>
</evidence>
<dbReference type="PANTHER" id="PTHR32328">
    <property type="entry name" value="L-SERYL-TRNA(SEC) SELENIUM TRANSFERASE"/>
    <property type="match status" value="1"/>
</dbReference>
<comment type="similarity">
    <text evidence="7 8">Belongs to the SelA family.</text>
</comment>
<dbReference type="Pfam" id="PF03841">
    <property type="entry name" value="SelA"/>
    <property type="match status" value="1"/>
</dbReference>
<comment type="subcellular location">
    <subcellularLocation>
        <location evidence="8">Cytoplasm</location>
    </subcellularLocation>
</comment>
<dbReference type="InterPro" id="IPR004534">
    <property type="entry name" value="SelA_trans"/>
</dbReference>
<comment type="pathway">
    <text evidence="8">Aminoacyl-tRNA biosynthesis; selenocysteinyl-tRNA(Sec) biosynthesis; selenocysteinyl-tRNA(Sec) from L-seryl-tRNA(Sec) (bacterial route): step 1/1.</text>
</comment>
<dbReference type="GO" id="GO:0004125">
    <property type="term" value="F:L-seryl-tRNA(Sec) selenium transferase activity"/>
    <property type="evidence" value="ECO:0007669"/>
    <property type="project" value="UniProtKB-UniRule"/>
</dbReference>
<dbReference type="InterPro" id="IPR018319">
    <property type="entry name" value="SelA-like"/>
</dbReference>
<dbReference type="InterPro" id="IPR015424">
    <property type="entry name" value="PyrdxlP-dep_Trfase"/>
</dbReference>
<proteinExistence type="inferred from homology"/>